<name>A0A0F9P493_9ZZZZ</name>
<protein>
    <submittedName>
        <fullName evidence="1">Uncharacterized protein</fullName>
    </submittedName>
</protein>
<comment type="caution">
    <text evidence="1">The sequence shown here is derived from an EMBL/GenBank/DDBJ whole genome shotgun (WGS) entry which is preliminary data.</text>
</comment>
<dbReference type="EMBL" id="LAZR01005952">
    <property type="protein sequence ID" value="KKM95875.1"/>
    <property type="molecule type" value="Genomic_DNA"/>
</dbReference>
<evidence type="ECO:0000313" key="1">
    <source>
        <dbReference type="EMBL" id="KKM95875.1"/>
    </source>
</evidence>
<organism evidence="1">
    <name type="scientific">marine sediment metagenome</name>
    <dbReference type="NCBI Taxonomy" id="412755"/>
    <lineage>
        <taxon>unclassified sequences</taxon>
        <taxon>metagenomes</taxon>
        <taxon>ecological metagenomes</taxon>
    </lineage>
</organism>
<gene>
    <name evidence="1" type="ORF">LCGC14_1183730</name>
</gene>
<dbReference type="AlphaFoldDB" id="A0A0F9P493"/>
<proteinExistence type="predicted"/>
<sequence length="79" mass="9574">MWTQNAKKEISFHSFCAFKNFIIPKSCEYCKNWDPREGHWEADCKLNKFPHPNPYEDDWSPTPDMYCCDDFKDFREKKG</sequence>
<reference evidence="1" key="1">
    <citation type="journal article" date="2015" name="Nature">
        <title>Complex archaea that bridge the gap between prokaryotes and eukaryotes.</title>
        <authorList>
            <person name="Spang A."/>
            <person name="Saw J.H."/>
            <person name="Jorgensen S.L."/>
            <person name="Zaremba-Niedzwiedzka K."/>
            <person name="Martijn J."/>
            <person name="Lind A.E."/>
            <person name="van Eijk R."/>
            <person name="Schleper C."/>
            <person name="Guy L."/>
            <person name="Ettema T.J."/>
        </authorList>
    </citation>
    <scope>NUCLEOTIDE SEQUENCE</scope>
</reference>
<accession>A0A0F9P493</accession>